<comment type="caution">
    <text evidence="3">The sequence shown here is derived from an EMBL/GenBank/DDBJ whole genome shotgun (WGS) entry which is preliminary data.</text>
</comment>
<reference evidence="3 4" key="1">
    <citation type="submission" date="2018-07" db="EMBL/GenBank/DDBJ databases">
        <title>Thalassococcus profundi sp. nov., a marine bacterium isolated from deep seawater of Okinawa Trough.</title>
        <authorList>
            <person name="Yu M."/>
        </authorList>
    </citation>
    <scope>NUCLEOTIDE SEQUENCE [LARGE SCALE GENOMIC DNA]</scope>
    <source>
        <strain evidence="3 4">WRAS1</strain>
    </source>
</reference>
<name>A0A369TQ76_9RHOB</name>
<protein>
    <recommendedName>
        <fullName evidence="2">Anti-sigma K factor RskA C-terminal domain-containing protein</fullName>
    </recommendedName>
</protein>
<dbReference type="EMBL" id="QPMK01000003">
    <property type="protein sequence ID" value="RDD67032.1"/>
    <property type="molecule type" value="Genomic_DNA"/>
</dbReference>
<dbReference type="PANTHER" id="PTHR37461:SF1">
    <property type="entry name" value="ANTI-SIGMA-K FACTOR RSKA"/>
    <property type="match status" value="1"/>
</dbReference>
<dbReference type="GO" id="GO:0006417">
    <property type="term" value="P:regulation of translation"/>
    <property type="evidence" value="ECO:0007669"/>
    <property type="project" value="TreeGrafter"/>
</dbReference>
<evidence type="ECO:0000259" key="2">
    <source>
        <dbReference type="Pfam" id="PF10099"/>
    </source>
</evidence>
<dbReference type="AlphaFoldDB" id="A0A369TQ76"/>
<dbReference type="RefSeq" id="WP_114509781.1">
    <property type="nucleotide sequence ID" value="NZ_QPMK01000003.1"/>
</dbReference>
<dbReference type="InterPro" id="IPR018764">
    <property type="entry name" value="RskA_C"/>
</dbReference>
<dbReference type="OrthoDB" id="9816387at2"/>
<proteinExistence type="predicted"/>
<keyword evidence="1" id="KW-0472">Membrane</keyword>
<feature type="transmembrane region" description="Helical" evidence="1">
    <location>
        <begin position="90"/>
        <end position="113"/>
    </location>
</feature>
<feature type="domain" description="Anti-sigma K factor RskA C-terminal" evidence="2">
    <location>
        <begin position="97"/>
        <end position="223"/>
    </location>
</feature>
<dbReference type="Proteomes" id="UP000253977">
    <property type="component" value="Unassembled WGS sequence"/>
</dbReference>
<keyword evidence="4" id="KW-1185">Reference proteome</keyword>
<dbReference type="Pfam" id="PF10099">
    <property type="entry name" value="RskA_C"/>
    <property type="match status" value="1"/>
</dbReference>
<dbReference type="InterPro" id="IPR051474">
    <property type="entry name" value="Anti-sigma-K/W_factor"/>
</dbReference>
<evidence type="ECO:0000313" key="4">
    <source>
        <dbReference type="Proteomes" id="UP000253977"/>
    </source>
</evidence>
<evidence type="ECO:0000313" key="3">
    <source>
        <dbReference type="EMBL" id="RDD67032.1"/>
    </source>
</evidence>
<gene>
    <name evidence="3" type="ORF">DU478_04615</name>
</gene>
<dbReference type="PANTHER" id="PTHR37461">
    <property type="entry name" value="ANTI-SIGMA-K FACTOR RSKA"/>
    <property type="match status" value="1"/>
</dbReference>
<evidence type="ECO:0000256" key="1">
    <source>
        <dbReference type="SAM" id="Phobius"/>
    </source>
</evidence>
<keyword evidence="1" id="KW-0812">Transmembrane</keyword>
<dbReference type="GO" id="GO:0016989">
    <property type="term" value="F:sigma factor antagonist activity"/>
    <property type="evidence" value="ECO:0007669"/>
    <property type="project" value="TreeGrafter"/>
</dbReference>
<keyword evidence="1" id="KW-1133">Transmembrane helix</keyword>
<dbReference type="GO" id="GO:0005886">
    <property type="term" value="C:plasma membrane"/>
    <property type="evidence" value="ECO:0007669"/>
    <property type="project" value="InterPro"/>
</dbReference>
<accession>A0A369TQ76</accession>
<organism evidence="3 4">
    <name type="scientific">Thalassococcus profundi</name>
    <dbReference type="NCBI Taxonomy" id="2282382"/>
    <lineage>
        <taxon>Bacteria</taxon>
        <taxon>Pseudomonadati</taxon>
        <taxon>Pseudomonadota</taxon>
        <taxon>Alphaproteobacteria</taxon>
        <taxon>Rhodobacterales</taxon>
        <taxon>Roseobacteraceae</taxon>
        <taxon>Thalassococcus</taxon>
    </lineage>
</organism>
<sequence>MSVDHSDTLPGGDSELAGEYVLGLLEGVELHAFEAQLASDPALQAEVAAWAAHLSELAADILEVAPAPAVLRRIEIAAFGAAPPSFWRQLWPYVLGAAAAAALAWVATGVGLVPMSEPVRDAAPLTARLESDSGGVSLSAAFHPATAELVAEVTGGAPPPGRILFLWAVPEGGTPRLLGQMPDSGPFRRDLPLDLASEMPGAGLAVSAEAEGTVSPAAPLGPIVARGLFTQP</sequence>